<dbReference type="PROSITE" id="PS01098">
    <property type="entry name" value="LIPASE_GDSL_SER"/>
    <property type="match status" value="1"/>
</dbReference>
<protein>
    <submittedName>
        <fullName evidence="2">GDSL-like protein</fullName>
    </submittedName>
</protein>
<dbReference type="GO" id="GO:0006629">
    <property type="term" value="P:lipid metabolic process"/>
    <property type="evidence" value="ECO:0007669"/>
    <property type="project" value="InterPro"/>
</dbReference>
<accession>K6G736</accession>
<dbReference type="PANTHER" id="PTHR30383:SF24">
    <property type="entry name" value="THIOESTERASE 1_PROTEASE 1_LYSOPHOSPHOLIPASE L1"/>
    <property type="match status" value="1"/>
</dbReference>
<dbReference type="SUPFAM" id="SSF52266">
    <property type="entry name" value="SGNH hydrolase"/>
    <property type="match status" value="1"/>
</dbReference>
<evidence type="ECO:0000313" key="2">
    <source>
        <dbReference type="EMBL" id="EKO36949.1"/>
    </source>
</evidence>
<proteinExistence type="predicted"/>
<dbReference type="InterPro" id="IPR008265">
    <property type="entry name" value="Lipase_GDSL_AS"/>
</dbReference>
<dbReference type="Proteomes" id="UP000010310">
    <property type="component" value="Unassembled WGS sequence"/>
</dbReference>
<dbReference type="GO" id="GO:0004622">
    <property type="term" value="F:phosphatidylcholine lysophospholipase activity"/>
    <property type="evidence" value="ECO:0007669"/>
    <property type="project" value="TreeGrafter"/>
</dbReference>
<dbReference type="STRING" id="1208365.B273_0250"/>
<dbReference type="PANTHER" id="PTHR30383">
    <property type="entry name" value="THIOESTERASE 1/PROTEASE 1/LYSOPHOSPHOLIPASE L1"/>
    <property type="match status" value="1"/>
</dbReference>
<gene>
    <name evidence="2" type="ORF">B273_0250</name>
</gene>
<organism evidence="2 3">
    <name type="scientific">SAR86 cluster bacterium SAR86E</name>
    <dbReference type="NCBI Taxonomy" id="1208365"/>
    <lineage>
        <taxon>Bacteria</taxon>
        <taxon>Pseudomonadati</taxon>
        <taxon>Pseudomonadota</taxon>
        <taxon>Gammaproteobacteria</taxon>
        <taxon>SAR86 cluster</taxon>
    </lineage>
</organism>
<dbReference type="PATRIC" id="fig|1208365.4.peg.252"/>
<name>K6G736_9GAMM</name>
<dbReference type="Pfam" id="PF13472">
    <property type="entry name" value="Lipase_GDSL_2"/>
    <property type="match status" value="1"/>
</dbReference>
<evidence type="ECO:0000259" key="1">
    <source>
        <dbReference type="Pfam" id="PF13472"/>
    </source>
</evidence>
<dbReference type="InterPro" id="IPR036514">
    <property type="entry name" value="SGNH_hydro_sf"/>
</dbReference>
<dbReference type="CDD" id="cd01822">
    <property type="entry name" value="Lysophospholipase_L1_like"/>
    <property type="match status" value="1"/>
</dbReference>
<dbReference type="Gene3D" id="3.40.50.1110">
    <property type="entry name" value="SGNH hydrolase"/>
    <property type="match status" value="1"/>
</dbReference>
<dbReference type="AlphaFoldDB" id="K6G736"/>
<reference evidence="2 3" key="1">
    <citation type="submission" date="2012-09" db="EMBL/GenBank/DDBJ databases">
        <authorList>
            <person name="Dupont C.L."/>
            <person name="Rusch D.B."/>
            <person name="Lombardo M.-J."/>
            <person name="Novotny M."/>
            <person name="Yee-Greenbaum J."/>
            <person name="Laskin R."/>
        </authorList>
    </citation>
    <scope>NUCLEOTIDE SEQUENCE [LARGE SCALE GENOMIC DNA]</scope>
    <source>
        <strain evidence="2">SAR86E</strain>
    </source>
</reference>
<feature type="domain" description="SGNH hydrolase-type esterase" evidence="1">
    <location>
        <begin position="37"/>
        <end position="198"/>
    </location>
</feature>
<evidence type="ECO:0000313" key="3">
    <source>
        <dbReference type="Proteomes" id="UP000010310"/>
    </source>
</evidence>
<comment type="caution">
    <text evidence="2">The sequence shown here is derived from an EMBL/GenBank/DDBJ whole genome shotgun (WGS) entry which is preliminary data.</text>
</comment>
<dbReference type="InterPro" id="IPR013830">
    <property type="entry name" value="SGNH_hydro"/>
</dbReference>
<dbReference type="EMBL" id="AMWX01000001">
    <property type="protein sequence ID" value="EKO36949.1"/>
    <property type="molecule type" value="Genomic_DNA"/>
</dbReference>
<keyword evidence="3" id="KW-1185">Reference proteome</keyword>
<sequence length="215" mass="23670">MQSFKISLFIFLLILLAVPTPVNSFELGIQIDNKIVILGDSLSAGYGVSIDESWPSLLQKRMRDENHNISIINAGISGDTTSGGLYRLPELLNNHNPSLVILELGGNDGLRGMSIKNVIKKNLISMIELIQSSNSNLVLIGVELPPNYGQIYTNQFKKMYSDLAQTYDVALVNGSLVKMVEMNLMQADGIHPNPEGHKMIEHEVSQVVIPIIQSN</sequence>
<dbReference type="InterPro" id="IPR051532">
    <property type="entry name" value="Ester_Hydrolysis_Enzymes"/>
</dbReference>